<proteinExistence type="predicted"/>
<dbReference type="Proteomes" id="UP001218188">
    <property type="component" value="Unassembled WGS sequence"/>
</dbReference>
<dbReference type="EMBL" id="JARJCM010000164">
    <property type="protein sequence ID" value="KAJ7024776.1"/>
    <property type="molecule type" value="Genomic_DNA"/>
</dbReference>
<protein>
    <recommendedName>
        <fullName evidence="3">C2H2-type domain-containing protein</fullName>
    </recommendedName>
</protein>
<dbReference type="AlphaFoldDB" id="A0AAD6SDN2"/>
<evidence type="ECO:0000313" key="1">
    <source>
        <dbReference type="EMBL" id="KAJ7024776.1"/>
    </source>
</evidence>
<gene>
    <name evidence="1" type="ORF">C8F04DRAFT_1130540</name>
</gene>
<accession>A0AAD6SDN2</accession>
<comment type="caution">
    <text evidence="1">The sequence shown here is derived from an EMBL/GenBank/DDBJ whole genome shotgun (WGS) entry which is preliminary data.</text>
</comment>
<keyword evidence="2" id="KW-1185">Reference proteome</keyword>
<organism evidence="1 2">
    <name type="scientific">Mycena alexandri</name>
    <dbReference type="NCBI Taxonomy" id="1745969"/>
    <lineage>
        <taxon>Eukaryota</taxon>
        <taxon>Fungi</taxon>
        <taxon>Dikarya</taxon>
        <taxon>Basidiomycota</taxon>
        <taxon>Agaricomycotina</taxon>
        <taxon>Agaricomycetes</taxon>
        <taxon>Agaricomycetidae</taxon>
        <taxon>Agaricales</taxon>
        <taxon>Marasmiineae</taxon>
        <taxon>Mycenaceae</taxon>
        <taxon>Mycena</taxon>
    </lineage>
</organism>
<evidence type="ECO:0000313" key="2">
    <source>
        <dbReference type="Proteomes" id="UP001218188"/>
    </source>
</evidence>
<reference evidence="1" key="1">
    <citation type="submission" date="2023-03" db="EMBL/GenBank/DDBJ databases">
        <title>Massive genome expansion in bonnet fungi (Mycena s.s.) driven by repeated elements and novel gene families across ecological guilds.</title>
        <authorList>
            <consortium name="Lawrence Berkeley National Laboratory"/>
            <person name="Harder C.B."/>
            <person name="Miyauchi S."/>
            <person name="Viragh M."/>
            <person name="Kuo A."/>
            <person name="Thoen E."/>
            <person name="Andreopoulos B."/>
            <person name="Lu D."/>
            <person name="Skrede I."/>
            <person name="Drula E."/>
            <person name="Henrissat B."/>
            <person name="Morin E."/>
            <person name="Kohler A."/>
            <person name="Barry K."/>
            <person name="LaButti K."/>
            <person name="Morin E."/>
            <person name="Salamov A."/>
            <person name="Lipzen A."/>
            <person name="Mereny Z."/>
            <person name="Hegedus B."/>
            <person name="Baldrian P."/>
            <person name="Stursova M."/>
            <person name="Weitz H."/>
            <person name="Taylor A."/>
            <person name="Grigoriev I.V."/>
            <person name="Nagy L.G."/>
            <person name="Martin F."/>
            <person name="Kauserud H."/>
        </authorList>
    </citation>
    <scope>NUCLEOTIDE SEQUENCE</scope>
    <source>
        <strain evidence="1">CBHHK200</strain>
    </source>
</reference>
<evidence type="ECO:0008006" key="3">
    <source>
        <dbReference type="Google" id="ProtNLM"/>
    </source>
</evidence>
<sequence length="345" mass="38716">MAPTKQLLTRPRSTITISPESVVELSKSVLLLLECDTLVPSKQEKPSGGTKTVLLPCGQTLNCWTAFYRHQHKHCATCKSPRGGRDYVCRLNKCNAKLHLSSLMALKSHIELFHLKHLSFPCPFTACRDVGFPGSGNKPILLTFSRTQQLVQHLETQHGDLIGQAVDVHSDVLLHRWQPFSPVRLLPRPPPLPLSNDIHLGGLFVEPIIIRPTPHLAQLILDESPSLNIRHLPKTPRHRMLRHSTLTTRRPPSPSHDNNISSSSEYEFANLPEYHPEDNTITPPGILEPPWFALQPIHNGLPQRDLVRPLYMRRKLTTDTPPPPPSISFDVLKKQVFGEMAPSGS</sequence>
<name>A0AAD6SDN2_9AGAR</name>